<keyword evidence="1" id="KW-0472">Membrane</keyword>
<dbReference type="KEGG" id="roz:CBI38_06900"/>
<dbReference type="Proteomes" id="UP000245711">
    <property type="component" value="Chromosome"/>
</dbReference>
<evidence type="ECO:0000313" key="3">
    <source>
        <dbReference type="Proteomes" id="UP000245711"/>
    </source>
</evidence>
<feature type="transmembrane region" description="Helical" evidence="1">
    <location>
        <begin position="16"/>
        <end position="34"/>
    </location>
</feature>
<feature type="transmembrane region" description="Helical" evidence="1">
    <location>
        <begin position="92"/>
        <end position="111"/>
    </location>
</feature>
<dbReference type="EMBL" id="CP021354">
    <property type="protein sequence ID" value="AWK71346.1"/>
    <property type="molecule type" value="Genomic_DNA"/>
</dbReference>
<reference evidence="2 3" key="1">
    <citation type="submission" date="2017-05" db="EMBL/GenBank/DDBJ databases">
        <title>Isolation of Rhodococcus sp. S2-17 biodegrading of BP-3.</title>
        <authorList>
            <person name="Lee Y."/>
            <person name="Kim K.H."/>
            <person name="Chun B.H."/>
            <person name="Jung H.S."/>
            <person name="Jeon C.O."/>
        </authorList>
    </citation>
    <scope>NUCLEOTIDE SEQUENCE [LARGE SCALE GENOMIC DNA]</scope>
    <source>
        <strain evidence="2 3">S2-17</strain>
    </source>
</reference>
<proteinExistence type="predicted"/>
<feature type="transmembrane region" description="Helical" evidence="1">
    <location>
        <begin position="123"/>
        <end position="151"/>
    </location>
</feature>
<name>A0A2S2BRU0_9NOCA</name>
<feature type="transmembrane region" description="Helical" evidence="1">
    <location>
        <begin position="40"/>
        <end position="57"/>
    </location>
</feature>
<feature type="transmembrane region" description="Helical" evidence="1">
    <location>
        <begin position="171"/>
        <end position="193"/>
    </location>
</feature>
<dbReference type="AlphaFoldDB" id="A0A2S2BRU0"/>
<feature type="transmembrane region" description="Helical" evidence="1">
    <location>
        <begin position="64"/>
        <end position="80"/>
    </location>
</feature>
<organism evidence="2 3">
    <name type="scientific">Rhodococcus oxybenzonivorans</name>
    <dbReference type="NCBI Taxonomy" id="1990687"/>
    <lineage>
        <taxon>Bacteria</taxon>
        <taxon>Bacillati</taxon>
        <taxon>Actinomycetota</taxon>
        <taxon>Actinomycetes</taxon>
        <taxon>Mycobacteriales</taxon>
        <taxon>Nocardiaceae</taxon>
        <taxon>Rhodococcus</taxon>
    </lineage>
</organism>
<dbReference type="OrthoDB" id="2988755at2"/>
<keyword evidence="1" id="KW-1133">Transmembrane helix</keyword>
<sequence>MSTTVTRHAHHPAHSVLQRWPTLAAVVFAMFVMFDGGTDLEPVLAAAALVYLGAALLGRRSSAWPLFFGTVVVITAGKLAERATDVGVDVTWVLLGFGVIGIGYAVGRAVVGHTFRVQPAVLAMAAYGAVAATAVVVAPTVGAVVVGSGLLAHAAWDLHHYRANTVVDRSLAEFCGVLDAVLGLAVIGIACAAL</sequence>
<dbReference type="RefSeq" id="WP_109327534.1">
    <property type="nucleotide sequence ID" value="NZ_CP021354.1"/>
</dbReference>
<protein>
    <submittedName>
        <fullName evidence="2">Uncharacterized protein</fullName>
    </submittedName>
</protein>
<evidence type="ECO:0000313" key="2">
    <source>
        <dbReference type="EMBL" id="AWK71346.1"/>
    </source>
</evidence>
<keyword evidence="3" id="KW-1185">Reference proteome</keyword>
<evidence type="ECO:0000256" key="1">
    <source>
        <dbReference type="SAM" id="Phobius"/>
    </source>
</evidence>
<gene>
    <name evidence="2" type="ORF">CBI38_06900</name>
</gene>
<keyword evidence="1" id="KW-0812">Transmembrane</keyword>
<accession>A0A2S2BRU0</accession>